<dbReference type="SUPFAM" id="SSF46894">
    <property type="entry name" value="C-terminal effector domain of the bipartite response regulators"/>
    <property type="match status" value="1"/>
</dbReference>
<dbReference type="InterPro" id="IPR036388">
    <property type="entry name" value="WH-like_DNA-bd_sf"/>
</dbReference>
<gene>
    <name evidence="8" type="ORF">ACFQGL_11540</name>
</gene>
<reference evidence="9" key="1">
    <citation type="journal article" date="2019" name="Int. J. Syst. Evol. Microbiol.">
        <title>The Global Catalogue of Microorganisms (GCM) 10K type strain sequencing project: providing services to taxonomists for standard genome sequencing and annotation.</title>
        <authorList>
            <consortium name="The Broad Institute Genomics Platform"/>
            <consortium name="The Broad Institute Genome Sequencing Center for Infectious Disease"/>
            <person name="Wu L."/>
            <person name="Ma J."/>
        </authorList>
    </citation>
    <scope>NUCLEOTIDE SEQUENCE [LARGE SCALE GENOMIC DNA]</scope>
    <source>
        <strain evidence="9">CGMCC 4.7144</strain>
    </source>
</reference>
<dbReference type="Gene3D" id="3.40.50.300">
    <property type="entry name" value="P-loop containing nucleotide triphosphate hydrolases"/>
    <property type="match status" value="1"/>
</dbReference>
<dbReference type="InterPro" id="IPR011990">
    <property type="entry name" value="TPR-like_helical_dom_sf"/>
</dbReference>
<feature type="domain" description="HTH cro/C1-type" evidence="6">
    <location>
        <begin position="16"/>
        <end position="71"/>
    </location>
</feature>
<dbReference type="PANTHER" id="PTHR35807">
    <property type="entry name" value="TRANSCRIPTIONAL REGULATOR REDD-RELATED"/>
    <property type="match status" value="1"/>
</dbReference>
<dbReference type="Pfam" id="PF00486">
    <property type="entry name" value="Trans_reg_C"/>
    <property type="match status" value="1"/>
</dbReference>
<dbReference type="CDD" id="cd00093">
    <property type="entry name" value="HTH_XRE"/>
    <property type="match status" value="1"/>
</dbReference>
<organism evidence="8 9">
    <name type="scientific">Micromonospora vulcania</name>
    <dbReference type="NCBI Taxonomy" id="1441873"/>
    <lineage>
        <taxon>Bacteria</taxon>
        <taxon>Bacillati</taxon>
        <taxon>Actinomycetota</taxon>
        <taxon>Actinomycetes</taxon>
        <taxon>Micromonosporales</taxon>
        <taxon>Micromonosporaceae</taxon>
        <taxon>Micromonospora</taxon>
    </lineage>
</organism>
<dbReference type="PANTHER" id="PTHR35807:SF1">
    <property type="entry name" value="TRANSCRIPTIONAL REGULATOR REDD"/>
    <property type="match status" value="1"/>
</dbReference>
<dbReference type="SMART" id="SM01043">
    <property type="entry name" value="BTAD"/>
    <property type="match status" value="1"/>
</dbReference>
<dbReference type="SMART" id="SM00382">
    <property type="entry name" value="AAA"/>
    <property type="match status" value="1"/>
</dbReference>
<dbReference type="PRINTS" id="PR00364">
    <property type="entry name" value="DISEASERSIST"/>
</dbReference>
<dbReference type="InterPro" id="IPR003593">
    <property type="entry name" value="AAA+_ATPase"/>
</dbReference>
<evidence type="ECO:0000259" key="6">
    <source>
        <dbReference type="PROSITE" id="PS50943"/>
    </source>
</evidence>
<dbReference type="Pfam" id="PF03704">
    <property type="entry name" value="BTAD"/>
    <property type="match status" value="1"/>
</dbReference>
<sequence>MTDSFSTPETGFADLLRRHREAAGLTQMELARRSGLSATTVRDLEQRRTLRPTQRSVSGLASALQLDRRPAIAFHRAATARTERVTTAVRPVPAGRATVSVLGPLAVHCGENVVFLTSSRQRALLARLAISAGSTVSRAELLEVLWEGEQPQSVVNLLHTYVARLRRTLDSGGDGRAGVVLAYAPGGYRLDLAEDQLDLLRFRRLVTEAEEVADRAPEQAATLLADALALWRDDPLTDVDALAGHPAVAALTASWTTAAVRYADLLDRCGDYEPVVGTLRRLAGRHPLNERVHGRLILALGATGRQGEAYAEYDGIVRRLADQLGVSPSTELLAYHQRLLRQEWTGTSQSYRVPVPQQAPASVADFTGRVDELRQLRELLAPQAPRTAQRPAPVCVVAGPPGVGKTALALATAERLATAFPDGQLYADLRGRSARPASTGEVLARFLHGLGMSGDRGPGDDETAAALLRSVLVSRRILLVLDDARDAAQVRPLLPGLGGSRVLVTARNRLVALEGARRIDLTMLSTTEALDLLTTITAVRPGGDLAATLRVVAACGHLPLALRIAGVRLTSRANCTAPDLSRRLADPRRRLDELRVGDLDLRATFRSSVERLPASAARAFRLLALAPTPQVSLEAAATLLGRSTAVAEDELHQLVDASMLVVAGPGRYRVSELLRWYGRELAERHEFARDRTAAVARLAAWQNAVAVDRHRLQRC</sequence>
<evidence type="ECO:0000313" key="8">
    <source>
        <dbReference type="EMBL" id="MFC5923974.1"/>
    </source>
</evidence>
<dbReference type="EMBL" id="JBHSQS010000006">
    <property type="protein sequence ID" value="MFC5923974.1"/>
    <property type="molecule type" value="Genomic_DNA"/>
</dbReference>
<dbReference type="InterPro" id="IPR016032">
    <property type="entry name" value="Sig_transdc_resp-reg_C-effctor"/>
</dbReference>
<dbReference type="InterPro" id="IPR005158">
    <property type="entry name" value="BTAD"/>
</dbReference>
<dbReference type="Pfam" id="PF13560">
    <property type="entry name" value="HTH_31"/>
    <property type="match status" value="1"/>
</dbReference>
<keyword evidence="3 5" id="KW-0238">DNA-binding</keyword>
<evidence type="ECO:0000313" key="9">
    <source>
        <dbReference type="Proteomes" id="UP001596226"/>
    </source>
</evidence>
<accession>A0ABW1H2S2</accession>
<evidence type="ECO:0000259" key="7">
    <source>
        <dbReference type="PROSITE" id="PS51755"/>
    </source>
</evidence>
<evidence type="ECO:0000256" key="2">
    <source>
        <dbReference type="ARBA" id="ARBA00023015"/>
    </source>
</evidence>
<dbReference type="SMART" id="SM00862">
    <property type="entry name" value="Trans_reg_C"/>
    <property type="match status" value="1"/>
</dbReference>
<protein>
    <submittedName>
        <fullName evidence="8">BTAD domain-containing putative transcriptional regulator</fullName>
    </submittedName>
</protein>
<dbReference type="Gene3D" id="1.10.10.10">
    <property type="entry name" value="Winged helix-like DNA-binding domain superfamily/Winged helix DNA-binding domain"/>
    <property type="match status" value="1"/>
</dbReference>
<dbReference type="Gene3D" id="1.10.260.40">
    <property type="entry name" value="lambda repressor-like DNA-binding domains"/>
    <property type="match status" value="1"/>
</dbReference>
<evidence type="ECO:0000256" key="3">
    <source>
        <dbReference type="ARBA" id="ARBA00023125"/>
    </source>
</evidence>
<keyword evidence="9" id="KW-1185">Reference proteome</keyword>
<dbReference type="PROSITE" id="PS50943">
    <property type="entry name" value="HTH_CROC1"/>
    <property type="match status" value="1"/>
</dbReference>
<dbReference type="SUPFAM" id="SSF48452">
    <property type="entry name" value="TPR-like"/>
    <property type="match status" value="1"/>
</dbReference>
<dbReference type="InterPro" id="IPR010982">
    <property type="entry name" value="Lambda_DNA-bd_dom_sf"/>
</dbReference>
<dbReference type="InterPro" id="IPR002182">
    <property type="entry name" value="NB-ARC"/>
</dbReference>
<evidence type="ECO:0000256" key="1">
    <source>
        <dbReference type="ARBA" id="ARBA00005820"/>
    </source>
</evidence>
<dbReference type="SUPFAM" id="SSF47413">
    <property type="entry name" value="lambda repressor-like DNA-binding domains"/>
    <property type="match status" value="1"/>
</dbReference>
<comment type="caution">
    <text evidence="8">The sequence shown here is derived from an EMBL/GenBank/DDBJ whole genome shotgun (WGS) entry which is preliminary data.</text>
</comment>
<keyword evidence="2" id="KW-0805">Transcription regulation</keyword>
<dbReference type="InterPro" id="IPR001867">
    <property type="entry name" value="OmpR/PhoB-type_DNA-bd"/>
</dbReference>
<dbReference type="Gene3D" id="1.25.40.10">
    <property type="entry name" value="Tetratricopeptide repeat domain"/>
    <property type="match status" value="1"/>
</dbReference>
<feature type="DNA-binding region" description="OmpR/PhoB-type" evidence="5">
    <location>
        <begin position="89"/>
        <end position="192"/>
    </location>
</feature>
<evidence type="ECO:0000256" key="5">
    <source>
        <dbReference type="PROSITE-ProRule" id="PRU01091"/>
    </source>
</evidence>
<dbReference type="SMART" id="SM00530">
    <property type="entry name" value="HTH_XRE"/>
    <property type="match status" value="1"/>
</dbReference>
<proteinExistence type="inferred from homology"/>
<keyword evidence="4" id="KW-0804">Transcription</keyword>
<name>A0ABW1H2S2_9ACTN</name>
<dbReference type="InterPro" id="IPR001387">
    <property type="entry name" value="Cro/C1-type_HTH"/>
</dbReference>
<dbReference type="InterPro" id="IPR027417">
    <property type="entry name" value="P-loop_NTPase"/>
</dbReference>
<dbReference type="RefSeq" id="WP_377509751.1">
    <property type="nucleotide sequence ID" value="NZ_JBHSQS010000006.1"/>
</dbReference>
<evidence type="ECO:0000256" key="4">
    <source>
        <dbReference type="ARBA" id="ARBA00023163"/>
    </source>
</evidence>
<feature type="domain" description="OmpR/PhoB-type" evidence="7">
    <location>
        <begin position="89"/>
        <end position="192"/>
    </location>
</feature>
<dbReference type="Proteomes" id="UP001596226">
    <property type="component" value="Unassembled WGS sequence"/>
</dbReference>
<dbReference type="Pfam" id="PF00931">
    <property type="entry name" value="NB-ARC"/>
    <property type="match status" value="1"/>
</dbReference>
<comment type="similarity">
    <text evidence="1">Belongs to the AfsR/DnrI/RedD regulatory family.</text>
</comment>
<dbReference type="CDD" id="cd15831">
    <property type="entry name" value="BTAD"/>
    <property type="match status" value="1"/>
</dbReference>
<dbReference type="PROSITE" id="PS51755">
    <property type="entry name" value="OMPR_PHOB"/>
    <property type="match status" value="1"/>
</dbReference>
<dbReference type="SUPFAM" id="SSF52540">
    <property type="entry name" value="P-loop containing nucleoside triphosphate hydrolases"/>
    <property type="match status" value="1"/>
</dbReference>
<dbReference type="InterPro" id="IPR051677">
    <property type="entry name" value="AfsR-DnrI-RedD_regulator"/>
</dbReference>